<dbReference type="SMART" id="SM00358">
    <property type="entry name" value="DSRM"/>
    <property type="match status" value="1"/>
</dbReference>
<dbReference type="GO" id="GO:0046872">
    <property type="term" value="F:metal ion binding"/>
    <property type="evidence" value="ECO:0007669"/>
    <property type="project" value="UniProtKB-KW"/>
</dbReference>
<dbReference type="PANTHER" id="PTHR11207:SF0">
    <property type="entry name" value="RIBONUCLEASE 3"/>
    <property type="match status" value="1"/>
</dbReference>
<evidence type="ECO:0000256" key="4">
    <source>
        <dbReference type="ARBA" id="ARBA00011738"/>
    </source>
</evidence>
<dbReference type="GO" id="GO:0004525">
    <property type="term" value="F:ribonuclease III activity"/>
    <property type="evidence" value="ECO:0007669"/>
    <property type="project" value="UniProtKB-UniRule"/>
</dbReference>
<keyword evidence="15" id="KW-0699">rRNA-binding</keyword>
<feature type="domain" description="RNase III" evidence="18">
    <location>
        <begin position="7"/>
        <end position="129"/>
    </location>
</feature>
<evidence type="ECO:0000256" key="6">
    <source>
        <dbReference type="ARBA" id="ARBA00022552"/>
    </source>
</evidence>
<feature type="region of interest" description="Disordered" evidence="16">
    <location>
        <begin position="201"/>
        <end position="228"/>
    </location>
</feature>
<evidence type="ECO:0000256" key="5">
    <source>
        <dbReference type="ARBA" id="ARBA00022490"/>
    </source>
</evidence>
<evidence type="ECO:0000256" key="1">
    <source>
        <dbReference type="ARBA" id="ARBA00000109"/>
    </source>
</evidence>
<dbReference type="FunFam" id="3.30.160.20:FF:000003">
    <property type="entry name" value="Ribonuclease 3"/>
    <property type="match status" value="1"/>
</dbReference>
<dbReference type="GO" id="GO:0042802">
    <property type="term" value="F:identical protein binding"/>
    <property type="evidence" value="ECO:0007669"/>
    <property type="project" value="UniProtKB-ARBA"/>
</dbReference>
<dbReference type="PROSITE" id="PS50137">
    <property type="entry name" value="DS_RBD"/>
    <property type="match status" value="1"/>
</dbReference>
<dbReference type="OrthoDB" id="9805026at2"/>
<dbReference type="GO" id="GO:0006364">
    <property type="term" value="P:rRNA processing"/>
    <property type="evidence" value="ECO:0007669"/>
    <property type="project" value="UniProtKB-UniRule"/>
</dbReference>
<keyword evidence="11 15" id="KW-0255">Endonuclease</keyword>
<comment type="similarity">
    <text evidence="3">Belongs to the ribonuclease III family.</text>
</comment>
<comment type="subunit">
    <text evidence="4 15">Homodimer.</text>
</comment>
<proteinExistence type="inferred from homology"/>
<dbReference type="GO" id="GO:0010468">
    <property type="term" value="P:regulation of gene expression"/>
    <property type="evidence" value="ECO:0007669"/>
    <property type="project" value="TreeGrafter"/>
</dbReference>
<comment type="cofactor">
    <cofactor evidence="15">
        <name>Mg(2+)</name>
        <dbReference type="ChEBI" id="CHEBI:18420"/>
    </cofactor>
</comment>
<feature type="domain" description="DRBM" evidence="17">
    <location>
        <begin position="156"/>
        <end position="226"/>
    </location>
</feature>
<evidence type="ECO:0000256" key="7">
    <source>
        <dbReference type="ARBA" id="ARBA00022664"/>
    </source>
</evidence>
<dbReference type="FunFam" id="1.10.1520.10:FF:000001">
    <property type="entry name" value="Ribonuclease 3"/>
    <property type="match status" value="1"/>
</dbReference>
<comment type="function">
    <text evidence="15">Digests double-stranded RNA. Involved in the processing of primary rRNA transcript to yield the immediate precursors to the large and small rRNAs (23S and 16S). Processes some mRNAs, and tRNAs when they are encoded in the rRNA operon. Processes pre-crRNA and tracrRNA of type II CRISPR loci if present in the organism.</text>
</comment>
<dbReference type="InterPro" id="IPR036389">
    <property type="entry name" value="RNase_III_sf"/>
</dbReference>
<dbReference type="Gene3D" id="3.30.160.20">
    <property type="match status" value="1"/>
</dbReference>
<keyword evidence="12 15" id="KW-0378">Hydrolase</keyword>
<sequence length="228" mass="25418">MRQHQALEALQSQLNYQFNDNTLLEQALTHRSAKGAHNERLEFLGDSILGFIIAAKLFEIFPNADEGQMTRLRAKLVKEKTLAEVANELSLGDLLSLGGGELKSGGFRRASILSDAFEALLGAIYLDSGVKSVNQVIDSLYQSRYQKLSLSMAEKDPKTQLQEWLQGRQKSLPEYEVTRSEGQDHNRTYWVQCTVAGANLSTEGQGSSRRKAEQSAAQKMMEQIKHGN</sequence>
<dbReference type="RefSeq" id="WP_109761588.1">
    <property type="nucleotide sequence ID" value="NZ_QGGU01000001.1"/>
</dbReference>
<dbReference type="InterPro" id="IPR011907">
    <property type="entry name" value="RNase_III"/>
</dbReference>
<keyword evidence="7 15" id="KW-0507">mRNA processing</keyword>
<keyword evidence="8 15" id="KW-0819">tRNA processing</keyword>
<accession>A0A316G0J1</accession>
<dbReference type="GO" id="GO:0008033">
    <property type="term" value="P:tRNA processing"/>
    <property type="evidence" value="ECO:0007669"/>
    <property type="project" value="UniProtKB-KW"/>
</dbReference>
<keyword evidence="9 15" id="KW-0540">Nuclease</keyword>
<evidence type="ECO:0000259" key="18">
    <source>
        <dbReference type="PROSITE" id="PS50142"/>
    </source>
</evidence>
<evidence type="ECO:0000256" key="3">
    <source>
        <dbReference type="ARBA" id="ARBA00010183"/>
    </source>
</evidence>
<dbReference type="AlphaFoldDB" id="A0A316G0J1"/>
<dbReference type="GO" id="GO:0005737">
    <property type="term" value="C:cytoplasm"/>
    <property type="evidence" value="ECO:0007669"/>
    <property type="project" value="UniProtKB-SubCell"/>
</dbReference>
<evidence type="ECO:0000256" key="9">
    <source>
        <dbReference type="ARBA" id="ARBA00022722"/>
    </source>
</evidence>
<evidence type="ECO:0000256" key="8">
    <source>
        <dbReference type="ARBA" id="ARBA00022694"/>
    </source>
</evidence>
<dbReference type="CDD" id="cd10845">
    <property type="entry name" value="DSRM_RNAse_III_family"/>
    <property type="match status" value="1"/>
</dbReference>
<keyword evidence="13 15" id="KW-0460">Magnesium</keyword>
<feature type="binding site" evidence="15">
    <location>
        <position position="115"/>
    </location>
    <ligand>
        <name>Mg(2+)</name>
        <dbReference type="ChEBI" id="CHEBI:18420"/>
    </ligand>
</feature>
<evidence type="ECO:0000256" key="13">
    <source>
        <dbReference type="ARBA" id="ARBA00022842"/>
    </source>
</evidence>
<dbReference type="Pfam" id="PF00035">
    <property type="entry name" value="dsrm"/>
    <property type="match status" value="1"/>
</dbReference>
<dbReference type="GO" id="GO:0003725">
    <property type="term" value="F:double-stranded RNA binding"/>
    <property type="evidence" value="ECO:0007669"/>
    <property type="project" value="TreeGrafter"/>
</dbReference>
<evidence type="ECO:0000256" key="12">
    <source>
        <dbReference type="ARBA" id="ARBA00022801"/>
    </source>
</evidence>
<dbReference type="SUPFAM" id="SSF69065">
    <property type="entry name" value="RNase III domain-like"/>
    <property type="match status" value="1"/>
</dbReference>
<dbReference type="PROSITE" id="PS50142">
    <property type="entry name" value="RNASE_3_2"/>
    <property type="match status" value="1"/>
</dbReference>
<dbReference type="Pfam" id="PF14622">
    <property type="entry name" value="Ribonucleas_3_3"/>
    <property type="match status" value="1"/>
</dbReference>
<evidence type="ECO:0000256" key="11">
    <source>
        <dbReference type="ARBA" id="ARBA00022759"/>
    </source>
</evidence>
<evidence type="ECO:0000256" key="15">
    <source>
        <dbReference type="HAMAP-Rule" id="MF_00104"/>
    </source>
</evidence>
<protein>
    <recommendedName>
        <fullName evidence="15">Ribonuclease 3</fullName>
        <ecNumber evidence="15">3.1.26.3</ecNumber>
    </recommendedName>
    <alternativeName>
        <fullName evidence="15">Ribonuclease III</fullName>
        <shortName evidence="15">RNase III</shortName>
    </alternativeName>
</protein>
<feature type="active site" evidence="15">
    <location>
        <position position="118"/>
    </location>
</feature>
<dbReference type="SMART" id="SM00535">
    <property type="entry name" value="RIBOc"/>
    <property type="match status" value="1"/>
</dbReference>
<feature type="binding site" evidence="15">
    <location>
        <position position="118"/>
    </location>
    <ligand>
        <name>Mg(2+)</name>
        <dbReference type="ChEBI" id="CHEBI:18420"/>
    </ligand>
</feature>
<name>A0A316G0J1_9GAMM</name>
<dbReference type="CDD" id="cd00593">
    <property type="entry name" value="RIBOc"/>
    <property type="match status" value="1"/>
</dbReference>
<keyword evidence="20" id="KW-1185">Reference proteome</keyword>
<evidence type="ECO:0000313" key="19">
    <source>
        <dbReference type="EMBL" id="PWK54474.1"/>
    </source>
</evidence>
<keyword evidence="14 15" id="KW-0694">RNA-binding</keyword>
<keyword evidence="10 15" id="KW-0479">Metal-binding</keyword>
<dbReference type="EMBL" id="QGGU01000001">
    <property type="protein sequence ID" value="PWK54474.1"/>
    <property type="molecule type" value="Genomic_DNA"/>
</dbReference>
<dbReference type="InterPro" id="IPR014720">
    <property type="entry name" value="dsRBD_dom"/>
</dbReference>
<dbReference type="Gene3D" id="1.10.1520.10">
    <property type="entry name" value="Ribonuclease III domain"/>
    <property type="match status" value="1"/>
</dbReference>
<dbReference type="NCBIfam" id="TIGR02191">
    <property type="entry name" value="RNaseIII"/>
    <property type="match status" value="1"/>
</dbReference>
<organism evidence="19 20">
    <name type="scientific">Pleionea mediterranea</name>
    <dbReference type="NCBI Taxonomy" id="523701"/>
    <lineage>
        <taxon>Bacteria</taxon>
        <taxon>Pseudomonadati</taxon>
        <taxon>Pseudomonadota</taxon>
        <taxon>Gammaproteobacteria</taxon>
        <taxon>Oceanospirillales</taxon>
        <taxon>Pleioneaceae</taxon>
        <taxon>Pleionea</taxon>
    </lineage>
</organism>
<keyword evidence="5 15" id="KW-0963">Cytoplasm</keyword>
<evidence type="ECO:0000256" key="2">
    <source>
        <dbReference type="ARBA" id="ARBA00004496"/>
    </source>
</evidence>
<dbReference type="SUPFAM" id="SSF54768">
    <property type="entry name" value="dsRNA-binding domain-like"/>
    <property type="match status" value="1"/>
</dbReference>
<comment type="catalytic activity">
    <reaction evidence="1 15">
        <text>Endonucleolytic cleavage to 5'-phosphomonoester.</text>
        <dbReference type="EC" id="3.1.26.3"/>
    </reaction>
</comment>
<feature type="active site" evidence="15">
    <location>
        <position position="46"/>
    </location>
</feature>
<dbReference type="EC" id="3.1.26.3" evidence="15"/>
<dbReference type="PANTHER" id="PTHR11207">
    <property type="entry name" value="RIBONUCLEASE III"/>
    <property type="match status" value="1"/>
</dbReference>
<dbReference type="Proteomes" id="UP000245790">
    <property type="component" value="Unassembled WGS sequence"/>
</dbReference>
<evidence type="ECO:0000256" key="10">
    <source>
        <dbReference type="ARBA" id="ARBA00022723"/>
    </source>
</evidence>
<dbReference type="InterPro" id="IPR000999">
    <property type="entry name" value="RNase_III_dom"/>
</dbReference>
<comment type="subcellular location">
    <subcellularLocation>
        <location evidence="2 15">Cytoplasm</location>
    </subcellularLocation>
</comment>
<feature type="binding site" evidence="15">
    <location>
        <position position="42"/>
    </location>
    <ligand>
        <name>Mg(2+)</name>
        <dbReference type="ChEBI" id="CHEBI:18420"/>
    </ligand>
</feature>
<reference evidence="19 20" key="1">
    <citation type="submission" date="2018-05" db="EMBL/GenBank/DDBJ databases">
        <title>Genomic Encyclopedia of Type Strains, Phase IV (KMG-IV): sequencing the most valuable type-strain genomes for metagenomic binning, comparative biology and taxonomic classification.</title>
        <authorList>
            <person name="Goeker M."/>
        </authorList>
    </citation>
    <scope>NUCLEOTIDE SEQUENCE [LARGE SCALE GENOMIC DNA]</scope>
    <source>
        <strain evidence="19 20">DSM 25350</strain>
    </source>
</reference>
<keyword evidence="6 15" id="KW-0698">rRNA processing</keyword>
<gene>
    <name evidence="15" type="primary">rnc</name>
    <name evidence="19" type="ORF">C8D97_101322</name>
</gene>
<evidence type="ECO:0000256" key="14">
    <source>
        <dbReference type="ARBA" id="ARBA00022884"/>
    </source>
</evidence>
<dbReference type="PROSITE" id="PS00517">
    <property type="entry name" value="RNASE_3_1"/>
    <property type="match status" value="1"/>
</dbReference>
<dbReference type="HAMAP" id="MF_00104">
    <property type="entry name" value="RNase_III"/>
    <property type="match status" value="1"/>
</dbReference>
<evidence type="ECO:0000256" key="16">
    <source>
        <dbReference type="SAM" id="MobiDB-lite"/>
    </source>
</evidence>
<dbReference type="GO" id="GO:0019843">
    <property type="term" value="F:rRNA binding"/>
    <property type="evidence" value="ECO:0007669"/>
    <property type="project" value="UniProtKB-KW"/>
</dbReference>
<evidence type="ECO:0000313" key="20">
    <source>
        <dbReference type="Proteomes" id="UP000245790"/>
    </source>
</evidence>
<evidence type="ECO:0000259" key="17">
    <source>
        <dbReference type="PROSITE" id="PS50137"/>
    </source>
</evidence>
<comment type="caution">
    <text evidence="19">The sequence shown here is derived from an EMBL/GenBank/DDBJ whole genome shotgun (WGS) entry which is preliminary data.</text>
</comment>
<dbReference type="GO" id="GO:0006397">
    <property type="term" value="P:mRNA processing"/>
    <property type="evidence" value="ECO:0007669"/>
    <property type="project" value="UniProtKB-UniRule"/>
</dbReference>